<dbReference type="AlphaFoldDB" id="A0A078GBM5"/>
<name>A0A078GBM5_BRANA</name>
<protein>
    <submittedName>
        <fullName evidence="2">BnaA08g05790D protein</fullName>
    </submittedName>
</protein>
<evidence type="ECO:0000256" key="1">
    <source>
        <dbReference type="SAM" id="MobiDB-lite"/>
    </source>
</evidence>
<sequence length="49" mass="5459">MTCPIKVTEEGRSFPLDRSTRLSKPGTSNTRSACRIFPSVSNHHDQTDP</sequence>
<feature type="region of interest" description="Disordered" evidence="1">
    <location>
        <begin position="1"/>
        <end position="49"/>
    </location>
</feature>
<evidence type="ECO:0000313" key="3">
    <source>
        <dbReference type="Proteomes" id="UP000028999"/>
    </source>
</evidence>
<dbReference type="EMBL" id="LK032135">
    <property type="protein sequence ID" value="CDY22749.1"/>
    <property type="molecule type" value="Genomic_DNA"/>
</dbReference>
<dbReference type="Gramene" id="CDY22749">
    <property type="protein sequence ID" value="CDY22749"/>
    <property type="gene ID" value="GSBRNA2T00021066001"/>
</dbReference>
<accession>A0A078GBM5</accession>
<dbReference type="PaxDb" id="3708-A0A078GBM5"/>
<dbReference type="Proteomes" id="UP000028999">
    <property type="component" value="Unassembled WGS sequence"/>
</dbReference>
<keyword evidence="3" id="KW-1185">Reference proteome</keyword>
<proteinExistence type="predicted"/>
<reference evidence="2 3" key="1">
    <citation type="journal article" date="2014" name="Science">
        <title>Plant genetics. Early allopolyploid evolution in the post-Neolithic Brassica napus oilseed genome.</title>
        <authorList>
            <person name="Chalhoub B."/>
            <person name="Denoeud F."/>
            <person name="Liu S."/>
            <person name="Parkin I.A."/>
            <person name="Tang H."/>
            <person name="Wang X."/>
            <person name="Chiquet J."/>
            <person name="Belcram H."/>
            <person name="Tong C."/>
            <person name="Samans B."/>
            <person name="Correa M."/>
            <person name="Da Silva C."/>
            <person name="Just J."/>
            <person name="Falentin C."/>
            <person name="Koh C.S."/>
            <person name="Le Clainche I."/>
            <person name="Bernard M."/>
            <person name="Bento P."/>
            <person name="Noel B."/>
            <person name="Labadie K."/>
            <person name="Alberti A."/>
            <person name="Charles M."/>
            <person name="Arnaud D."/>
            <person name="Guo H."/>
            <person name="Daviaud C."/>
            <person name="Alamery S."/>
            <person name="Jabbari K."/>
            <person name="Zhao M."/>
            <person name="Edger P.P."/>
            <person name="Chelaifa H."/>
            <person name="Tack D."/>
            <person name="Lassalle G."/>
            <person name="Mestiri I."/>
            <person name="Schnel N."/>
            <person name="Le Paslier M.C."/>
            <person name="Fan G."/>
            <person name="Renault V."/>
            <person name="Bayer P.E."/>
            <person name="Golicz A.A."/>
            <person name="Manoli S."/>
            <person name="Lee T.H."/>
            <person name="Thi V.H."/>
            <person name="Chalabi S."/>
            <person name="Hu Q."/>
            <person name="Fan C."/>
            <person name="Tollenaere R."/>
            <person name="Lu Y."/>
            <person name="Battail C."/>
            <person name="Shen J."/>
            <person name="Sidebottom C.H."/>
            <person name="Wang X."/>
            <person name="Canaguier A."/>
            <person name="Chauveau A."/>
            <person name="Berard A."/>
            <person name="Deniot G."/>
            <person name="Guan M."/>
            <person name="Liu Z."/>
            <person name="Sun F."/>
            <person name="Lim Y.P."/>
            <person name="Lyons E."/>
            <person name="Town C.D."/>
            <person name="Bancroft I."/>
            <person name="Wang X."/>
            <person name="Meng J."/>
            <person name="Ma J."/>
            <person name="Pires J.C."/>
            <person name="King G.J."/>
            <person name="Brunel D."/>
            <person name="Delourme R."/>
            <person name="Renard M."/>
            <person name="Aury J.M."/>
            <person name="Adams K.L."/>
            <person name="Batley J."/>
            <person name="Snowdon R.J."/>
            <person name="Tost J."/>
            <person name="Edwards D."/>
            <person name="Zhou Y."/>
            <person name="Hua W."/>
            <person name="Sharpe A.G."/>
            <person name="Paterson A.H."/>
            <person name="Guan C."/>
            <person name="Wincker P."/>
        </authorList>
    </citation>
    <scope>NUCLEOTIDE SEQUENCE [LARGE SCALE GENOMIC DNA]</scope>
    <source>
        <strain evidence="3">cv. Darmor-bzh</strain>
    </source>
</reference>
<gene>
    <name evidence="2" type="primary">BnaA08g05790D</name>
    <name evidence="2" type="ORF">GSBRNA2T00021066001</name>
</gene>
<organism evidence="2 3">
    <name type="scientific">Brassica napus</name>
    <name type="common">Rape</name>
    <dbReference type="NCBI Taxonomy" id="3708"/>
    <lineage>
        <taxon>Eukaryota</taxon>
        <taxon>Viridiplantae</taxon>
        <taxon>Streptophyta</taxon>
        <taxon>Embryophyta</taxon>
        <taxon>Tracheophyta</taxon>
        <taxon>Spermatophyta</taxon>
        <taxon>Magnoliopsida</taxon>
        <taxon>eudicotyledons</taxon>
        <taxon>Gunneridae</taxon>
        <taxon>Pentapetalae</taxon>
        <taxon>rosids</taxon>
        <taxon>malvids</taxon>
        <taxon>Brassicales</taxon>
        <taxon>Brassicaceae</taxon>
        <taxon>Brassiceae</taxon>
        <taxon>Brassica</taxon>
    </lineage>
</organism>
<evidence type="ECO:0000313" key="2">
    <source>
        <dbReference type="EMBL" id="CDY22749.1"/>
    </source>
</evidence>